<gene>
    <name evidence="2" type="ORF">GCM10009601_30060</name>
</gene>
<feature type="compositionally biased region" description="Low complexity" evidence="1">
    <location>
        <begin position="243"/>
        <end position="256"/>
    </location>
</feature>
<dbReference type="Proteomes" id="UP001500973">
    <property type="component" value="Unassembled WGS sequence"/>
</dbReference>
<evidence type="ECO:0000256" key="1">
    <source>
        <dbReference type="SAM" id="MobiDB-lite"/>
    </source>
</evidence>
<protein>
    <submittedName>
        <fullName evidence="2">Uncharacterized protein</fullName>
    </submittedName>
</protein>
<dbReference type="Pfam" id="PF20218">
    <property type="entry name" value="DUF6578"/>
    <property type="match status" value="1"/>
</dbReference>
<feature type="region of interest" description="Disordered" evidence="1">
    <location>
        <begin position="149"/>
        <end position="170"/>
    </location>
</feature>
<proteinExistence type="predicted"/>
<feature type="compositionally biased region" description="Basic residues" evidence="1">
    <location>
        <begin position="361"/>
        <end position="370"/>
    </location>
</feature>
<organism evidence="2 3">
    <name type="scientific">Streptomyces thermospinosisporus</name>
    <dbReference type="NCBI Taxonomy" id="161482"/>
    <lineage>
        <taxon>Bacteria</taxon>
        <taxon>Bacillati</taxon>
        <taxon>Actinomycetota</taxon>
        <taxon>Actinomycetes</taxon>
        <taxon>Kitasatosporales</taxon>
        <taxon>Streptomycetaceae</taxon>
        <taxon>Streptomyces</taxon>
    </lineage>
</organism>
<accession>A0ABN1YX87</accession>
<evidence type="ECO:0000313" key="3">
    <source>
        <dbReference type="Proteomes" id="UP001500973"/>
    </source>
</evidence>
<dbReference type="InterPro" id="IPR046485">
    <property type="entry name" value="DUF6578"/>
</dbReference>
<feature type="compositionally biased region" description="Low complexity" evidence="1">
    <location>
        <begin position="149"/>
        <end position="160"/>
    </location>
</feature>
<dbReference type="EMBL" id="BAAAIZ010000040">
    <property type="protein sequence ID" value="GAA1424724.1"/>
    <property type="molecule type" value="Genomic_DNA"/>
</dbReference>
<name>A0ABN1YX87_9ACTN</name>
<keyword evidence="3" id="KW-1185">Reference proteome</keyword>
<evidence type="ECO:0000313" key="2">
    <source>
        <dbReference type="EMBL" id="GAA1424724.1"/>
    </source>
</evidence>
<feature type="region of interest" description="Disordered" evidence="1">
    <location>
        <begin position="300"/>
        <end position="370"/>
    </location>
</feature>
<feature type="compositionally biased region" description="Low complexity" evidence="1">
    <location>
        <begin position="341"/>
        <end position="355"/>
    </location>
</feature>
<feature type="compositionally biased region" description="Pro residues" evidence="1">
    <location>
        <begin position="257"/>
        <end position="267"/>
    </location>
</feature>
<comment type="caution">
    <text evidence="2">The sequence shown here is derived from an EMBL/GenBank/DDBJ whole genome shotgun (WGS) entry which is preliminary data.</text>
</comment>
<sequence length="370" mass="38962">MTAMTATIPRKTGLILRSLWRVAAVVMALPGLSVTHGTGGGTARPYRAQRENVSRGPPVPSESGVMGLRHVIYEDWQMECCGEPFAVGDEVAWPLLLKDAGTFGGGGRHDQLTKLGGEVAEFRDGDGGVRVVRDENGLTAALQHEAGTRVGTRTPPGARTRTQEPDMPRPGDWIRAVGLLCAELHGAGAPETAGRVRAVQVLAQEYAETAPGGPGGFEPVPGTREPRPVRKCPKWFARRDAGPARTAGPAGAWSSPPSSPWRCPAPTPGSPRACRWISLREIAGALSPPVSGVRCVQLQGGGGRRCDGGPSRASAAERGGIGNLRQRRRCACQTPRPRADPTTGPTPCAGPAACPWTPPGRRPRGCPRPR</sequence>
<reference evidence="2 3" key="1">
    <citation type="journal article" date="2019" name="Int. J. Syst. Evol. Microbiol.">
        <title>The Global Catalogue of Microorganisms (GCM) 10K type strain sequencing project: providing services to taxonomists for standard genome sequencing and annotation.</title>
        <authorList>
            <consortium name="The Broad Institute Genomics Platform"/>
            <consortium name="The Broad Institute Genome Sequencing Center for Infectious Disease"/>
            <person name="Wu L."/>
            <person name="Ma J."/>
        </authorList>
    </citation>
    <scope>NUCLEOTIDE SEQUENCE [LARGE SCALE GENOMIC DNA]</scope>
    <source>
        <strain evidence="2 3">JCM 11756</strain>
    </source>
</reference>
<feature type="region of interest" description="Disordered" evidence="1">
    <location>
        <begin position="209"/>
        <end position="267"/>
    </location>
</feature>